<dbReference type="InterPro" id="IPR051089">
    <property type="entry name" value="prtT"/>
</dbReference>
<dbReference type="SMART" id="SM00906">
    <property type="entry name" value="Fungal_trans"/>
    <property type="match status" value="1"/>
</dbReference>
<dbReference type="InterPro" id="IPR001138">
    <property type="entry name" value="Zn2Cys6_DnaBD"/>
</dbReference>
<dbReference type="SMART" id="SM00066">
    <property type="entry name" value="GAL4"/>
    <property type="match status" value="1"/>
</dbReference>
<keyword evidence="5" id="KW-0804">Transcription</keyword>
<sequence>MRSPTKRAKTIQACTSCRKHKTRCEILDPSESPVRCHRCKVLSIACSYEQTQVPAAPRPPEPNQPSPRSSKSAAVPGIRFDGSGERLWSFPIPEGQNLDWSAPMQAIHHLTTLPSTSLNPPEFVNNDLSLSMILPESRIDRLIELFHAQYTPWLNFQPIRNSKNPLVDIACSAVAARHLDGPAGTEVRLRLQTLTRDSLAQMVFIPRPPDSLEAIQCLLILSLWGPFGAVTESNGWDARFLISAAVRMAINLDLDRASAVVDDMRKLANPDVANLAEASERARLWIALTNVESMLCLGTGHAPSSRRTPGDYVLIQFPSALTGGTDLRHVRLGLMARQFELFEEAAAMRLHPGIDKEEWSHQIKGVLERMKNGRRLLMPLPVVLDSEQSYFHAIHIYLCIPRLLVLYHAFWEARASLPQIPLGQPWHDRFMPHAGGEALLGMWGRDMIQSSEALLVYALSTPTQTLCTAPDTLFNMVVLAAGYVVGAKFLMRRMSGRALLGASDRLLAKTAAHLHRAACGAGHAAQRCALLVQRMIAKWEARDDHDAAPTSYPTPPADFNFLQPGEEPALPVVSPTPPPPQEPVPEGSLFADVEFMFLNTMLADDTAFWDLLAEDQLRW</sequence>
<feature type="compositionally biased region" description="Pro residues" evidence="7">
    <location>
        <begin position="56"/>
        <end position="65"/>
    </location>
</feature>
<protein>
    <recommendedName>
        <fullName evidence="8">Zn(2)-C6 fungal-type domain-containing protein</fullName>
    </recommendedName>
</protein>
<evidence type="ECO:0000256" key="4">
    <source>
        <dbReference type="ARBA" id="ARBA00023125"/>
    </source>
</evidence>
<dbReference type="CDD" id="cd00067">
    <property type="entry name" value="GAL4"/>
    <property type="match status" value="1"/>
</dbReference>
<feature type="region of interest" description="Disordered" evidence="7">
    <location>
        <begin position="52"/>
        <end position="76"/>
    </location>
</feature>
<dbReference type="PROSITE" id="PS50048">
    <property type="entry name" value="ZN2_CY6_FUNGAL_2"/>
    <property type="match status" value="1"/>
</dbReference>
<dbReference type="Pfam" id="PF00172">
    <property type="entry name" value="Zn_clus"/>
    <property type="match status" value="1"/>
</dbReference>
<dbReference type="Proteomes" id="UP001215280">
    <property type="component" value="Unassembled WGS sequence"/>
</dbReference>
<evidence type="ECO:0000256" key="5">
    <source>
        <dbReference type="ARBA" id="ARBA00023163"/>
    </source>
</evidence>
<feature type="region of interest" description="Disordered" evidence="7">
    <location>
        <begin position="564"/>
        <end position="584"/>
    </location>
</feature>
<dbReference type="PROSITE" id="PS00463">
    <property type="entry name" value="ZN2_CY6_FUNGAL_1"/>
    <property type="match status" value="1"/>
</dbReference>
<organism evidence="9 10">
    <name type="scientific">Mycena maculata</name>
    <dbReference type="NCBI Taxonomy" id="230809"/>
    <lineage>
        <taxon>Eukaryota</taxon>
        <taxon>Fungi</taxon>
        <taxon>Dikarya</taxon>
        <taxon>Basidiomycota</taxon>
        <taxon>Agaricomycotina</taxon>
        <taxon>Agaricomycetes</taxon>
        <taxon>Agaricomycetidae</taxon>
        <taxon>Agaricales</taxon>
        <taxon>Marasmiineae</taxon>
        <taxon>Mycenaceae</taxon>
        <taxon>Mycena</taxon>
    </lineage>
</organism>
<dbReference type="GO" id="GO:0005634">
    <property type="term" value="C:nucleus"/>
    <property type="evidence" value="ECO:0007669"/>
    <property type="project" value="UniProtKB-SubCell"/>
</dbReference>
<evidence type="ECO:0000256" key="2">
    <source>
        <dbReference type="ARBA" id="ARBA00022723"/>
    </source>
</evidence>
<dbReference type="PANTHER" id="PTHR31845:SF17">
    <property type="entry name" value="ZN(II)2CYS6 TRANSCRIPTION FACTOR (EUROFUNG)"/>
    <property type="match status" value="1"/>
</dbReference>
<evidence type="ECO:0000259" key="8">
    <source>
        <dbReference type="PROSITE" id="PS50048"/>
    </source>
</evidence>
<comment type="caution">
    <text evidence="9">The sequence shown here is derived from an EMBL/GenBank/DDBJ whole genome shotgun (WGS) entry which is preliminary data.</text>
</comment>
<feature type="compositionally biased region" description="Pro residues" evidence="7">
    <location>
        <begin position="574"/>
        <end position="583"/>
    </location>
</feature>
<dbReference type="PANTHER" id="PTHR31845">
    <property type="entry name" value="FINGER DOMAIN PROTEIN, PUTATIVE-RELATED"/>
    <property type="match status" value="1"/>
</dbReference>
<evidence type="ECO:0000256" key="6">
    <source>
        <dbReference type="ARBA" id="ARBA00023242"/>
    </source>
</evidence>
<keyword evidence="6" id="KW-0539">Nucleus</keyword>
<keyword evidence="2" id="KW-0479">Metal-binding</keyword>
<dbReference type="InterPro" id="IPR036864">
    <property type="entry name" value="Zn2-C6_fun-type_DNA-bd_sf"/>
</dbReference>
<keyword evidence="3" id="KW-0805">Transcription regulation</keyword>
<gene>
    <name evidence="9" type="ORF">DFH07DRAFT_1008489</name>
</gene>
<dbReference type="EMBL" id="JARJLG010000276">
    <property type="protein sequence ID" value="KAJ7720659.1"/>
    <property type="molecule type" value="Genomic_DNA"/>
</dbReference>
<evidence type="ECO:0000256" key="1">
    <source>
        <dbReference type="ARBA" id="ARBA00004123"/>
    </source>
</evidence>
<dbReference type="SUPFAM" id="SSF57701">
    <property type="entry name" value="Zn2/Cys6 DNA-binding domain"/>
    <property type="match status" value="1"/>
</dbReference>
<name>A0AAD7HH47_9AGAR</name>
<keyword evidence="10" id="KW-1185">Reference proteome</keyword>
<comment type="subcellular location">
    <subcellularLocation>
        <location evidence="1">Nucleus</location>
    </subcellularLocation>
</comment>
<feature type="domain" description="Zn(2)-C6 fungal-type" evidence="8">
    <location>
        <begin position="13"/>
        <end position="48"/>
    </location>
</feature>
<dbReference type="AlphaFoldDB" id="A0AAD7HH47"/>
<reference evidence="9" key="1">
    <citation type="submission" date="2023-03" db="EMBL/GenBank/DDBJ databases">
        <title>Massive genome expansion in bonnet fungi (Mycena s.s.) driven by repeated elements and novel gene families across ecological guilds.</title>
        <authorList>
            <consortium name="Lawrence Berkeley National Laboratory"/>
            <person name="Harder C.B."/>
            <person name="Miyauchi S."/>
            <person name="Viragh M."/>
            <person name="Kuo A."/>
            <person name="Thoen E."/>
            <person name="Andreopoulos B."/>
            <person name="Lu D."/>
            <person name="Skrede I."/>
            <person name="Drula E."/>
            <person name="Henrissat B."/>
            <person name="Morin E."/>
            <person name="Kohler A."/>
            <person name="Barry K."/>
            <person name="LaButti K."/>
            <person name="Morin E."/>
            <person name="Salamov A."/>
            <person name="Lipzen A."/>
            <person name="Mereny Z."/>
            <person name="Hegedus B."/>
            <person name="Baldrian P."/>
            <person name="Stursova M."/>
            <person name="Weitz H."/>
            <person name="Taylor A."/>
            <person name="Grigoriev I.V."/>
            <person name="Nagy L.G."/>
            <person name="Martin F."/>
            <person name="Kauserud H."/>
        </authorList>
    </citation>
    <scope>NUCLEOTIDE SEQUENCE</scope>
    <source>
        <strain evidence="9">CBHHK188m</strain>
    </source>
</reference>
<evidence type="ECO:0000256" key="7">
    <source>
        <dbReference type="SAM" id="MobiDB-lite"/>
    </source>
</evidence>
<accession>A0AAD7HH47</accession>
<evidence type="ECO:0000313" key="10">
    <source>
        <dbReference type="Proteomes" id="UP001215280"/>
    </source>
</evidence>
<dbReference type="GO" id="GO:0000976">
    <property type="term" value="F:transcription cis-regulatory region binding"/>
    <property type="evidence" value="ECO:0007669"/>
    <property type="project" value="TreeGrafter"/>
</dbReference>
<dbReference type="InterPro" id="IPR007219">
    <property type="entry name" value="XnlR_reg_dom"/>
</dbReference>
<dbReference type="Gene3D" id="4.10.240.10">
    <property type="entry name" value="Zn(2)-C6 fungal-type DNA-binding domain"/>
    <property type="match status" value="1"/>
</dbReference>
<proteinExistence type="predicted"/>
<evidence type="ECO:0000313" key="9">
    <source>
        <dbReference type="EMBL" id="KAJ7720659.1"/>
    </source>
</evidence>
<dbReference type="GO" id="GO:0006351">
    <property type="term" value="P:DNA-templated transcription"/>
    <property type="evidence" value="ECO:0007669"/>
    <property type="project" value="InterPro"/>
</dbReference>
<dbReference type="CDD" id="cd12148">
    <property type="entry name" value="fungal_TF_MHR"/>
    <property type="match status" value="1"/>
</dbReference>
<keyword evidence="4" id="KW-0238">DNA-binding</keyword>
<dbReference type="GO" id="GO:0000981">
    <property type="term" value="F:DNA-binding transcription factor activity, RNA polymerase II-specific"/>
    <property type="evidence" value="ECO:0007669"/>
    <property type="project" value="InterPro"/>
</dbReference>
<evidence type="ECO:0000256" key="3">
    <source>
        <dbReference type="ARBA" id="ARBA00023015"/>
    </source>
</evidence>
<dbReference type="GO" id="GO:0008270">
    <property type="term" value="F:zinc ion binding"/>
    <property type="evidence" value="ECO:0007669"/>
    <property type="project" value="InterPro"/>
</dbReference>